<evidence type="ECO:0000256" key="1">
    <source>
        <dbReference type="ARBA" id="ARBA00001933"/>
    </source>
</evidence>
<dbReference type="Proteomes" id="UP001500610">
    <property type="component" value="Unassembled WGS sequence"/>
</dbReference>
<evidence type="ECO:0000259" key="7">
    <source>
        <dbReference type="Pfam" id="PF02784"/>
    </source>
</evidence>
<evidence type="ECO:0000256" key="2">
    <source>
        <dbReference type="ARBA" id="ARBA00022793"/>
    </source>
</evidence>
<reference evidence="9" key="1">
    <citation type="journal article" date="2019" name="Int. J. Syst. Evol. Microbiol.">
        <title>The Global Catalogue of Microorganisms (GCM) 10K type strain sequencing project: providing services to taxonomists for standard genome sequencing and annotation.</title>
        <authorList>
            <consortium name="The Broad Institute Genomics Platform"/>
            <consortium name="The Broad Institute Genome Sequencing Center for Infectious Disease"/>
            <person name="Wu L."/>
            <person name="Ma J."/>
        </authorList>
    </citation>
    <scope>NUCLEOTIDE SEQUENCE [LARGE SCALE GENOMIC DNA]</scope>
    <source>
        <strain evidence="9">JCM 17657</strain>
    </source>
</reference>
<keyword evidence="4" id="KW-0456">Lyase</keyword>
<dbReference type="Gene3D" id="3.20.20.10">
    <property type="entry name" value="Alanine racemase"/>
    <property type="match status" value="1"/>
</dbReference>
<dbReference type="PRINTS" id="PR01179">
    <property type="entry name" value="ODADCRBXLASE"/>
</dbReference>
<evidence type="ECO:0000313" key="8">
    <source>
        <dbReference type="EMBL" id="GAA4970486.1"/>
    </source>
</evidence>
<keyword evidence="9" id="KW-1185">Reference proteome</keyword>
<evidence type="ECO:0000256" key="5">
    <source>
        <dbReference type="RuleBase" id="RU003737"/>
    </source>
</evidence>
<dbReference type="Pfam" id="PF00278">
    <property type="entry name" value="Orn_DAP_Arg_deC"/>
    <property type="match status" value="1"/>
</dbReference>
<proteinExistence type="inferred from homology"/>
<organism evidence="8 9">
    <name type="scientific">Streptomyces hyderabadensis</name>
    <dbReference type="NCBI Taxonomy" id="598549"/>
    <lineage>
        <taxon>Bacteria</taxon>
        <taxon>Bacillati</taxon>
        <taxon>Actinomycetota</taxon>
        <taxon>Actinomycetes</taxon>
        <taxon>Kitasatosporales</taxon>
        <taxon>Streptomycetaceae</taxon>
        <taxon>Streptomyces</taxon>
    </lineage>
</organism>
<dbReference type="InterPro" id="IPR000183">
    <property type="entry name" value="Orn/DAP/Arg_de-COase"/>
</dbReference>
<protein>
    <submittedName>
        <fullName evidence="8">Type III PLP-dependent enzyme</fullName>
    </submittedName>
</protein>
<dbReference type="PROSITE" id="PS00878">
    <property type="entry name" value="ODR_DC_2_1"/>
    <property type="match status" value="1"/>
</dbReference>
<dbReference type="SUPFAM" id="SSF51419">
    <property type="entry name" value="PLP-binding barrel"/>
    <property type="match status" value="1"/>
</dbReference>
<dbReference type="InterPro" id="IPR022643">
    <property type="entry name" value="De-COase2_C"/>
</dbReference>
<keyword evidence="2" id="KW-0210">Decarboxylase</keyword>
<gene>
    <name evidence="8" type="ORF">GCM10023257_02990</name>
</gene>
<dbReference type="PANTHER" id="PTHR43727:SF2">
    <property type="entry name" value="GROUP IV DECARBOXYLASE"/>
    <property type="match status" value="1"/>
</dbReference>
<dbReference type="PANTHER" id="PTHR43727">
    <property type="entry name" value="DIAMINOPIMELATE DECARBOXYLASE"/>
    <property type="match status" value="1"/>
</dbReference>
<comment type="cofactor">
    <cofactor evidence="1">
        <name>pyridoxal 5'-phosphate</name>
        <dbReference type="ChEBI" id="CHEBI:597326"/>
    </cofactor>
</comment>
<evidence type="ECO:0000259" key="6">
    <source>
        <dbReference type="Pfam" id="PF00278"/>
    </source>
</evidence>
<dbReference type="EMBL" id="BAABIV010000002">
    <property type="protein sequence ID" value="GAA4970486.1"/>
    <property type="molecule type" value="Genomic_DNA"/>
</dbReference>
<keyword evidence="3" id="KW-0663">Pyridoxal phosphate</keyword>
<sequence length="404" mass="42406">MSRYAELAERFGTPLYVYDLQEVATARTELLDALPERTELYYALKANPHPDLARELRAGGRGCRAEISSSGELAAALAAGFDAADCLYTGPGKTAAEIGTAVAAGVRRFSTDSVTDVRRVAEVAAGHGVRADCLLRVNAVDAAAPTGIRMTGRPSQFGFDAEELPSILPLLRDLPGARISGLHFFPLSNASDEASLTEEFRQTLAQAAELRRELALDIELLDIGGGFAAPYGIPGGRGSYPKLRAELEAALDLSFPGWRDGAPTVAFESGRFLTACAGTLLLGVSNVKTSRGRKFVILDGGINVFGGLSGLGRLLPVAVEPADGDPVERASLVGPLCTPGDVLGREIELPALAPGDIVTVPNTGAYGPSASLLAFLGRPAPLEVVVRGSDVVSVSRIDYQRVHQ</sequence>
<dbReference type="InterPro" id="IPR022653">
    <property type="entry name" value="De-COase2_pyr-phos_BS"/>
</dbReference>
<dbReference type="RefSeq" id="WP_226030071.1">
    <property type="nucleotide sequence ID" value="NZ_BAABIV010000002.1"/>
</dbReference>
<accession>A0ABP9HGV1</accession>
<dbReference type="SUPFAM" id="SSF50621">
    <property type="entry name" value="Alanine racemase C-terminal domain-like"/>
    <property type="match status" value="1"/>
</dbReference>
<dbReference type="InterPro" id="IPR009006">
    <property type="entry name" value="Ala_racemase/Decarboxylase_C"/>
</dbReference>
<dbReference type="Pfam" id="PF02784">
    <property type="entry name" value="Orn_Arg_deC_N"/>
    <property type="match status" value="1"/>
</dbReference>
<dbReference type="InterPro" id="IPR029066">
    <property type="entry name" value="PLP-binding_barrel"/>
</dbReference>
<dbReference type="Gene3D" id="2.40.37.10">
    <property type="entry name" value="Lyase, Ornithine Decarboxylase, Chain A, domain 1"/>
    <property type="match status" value="1"/>
</dbReference>
<feature type="domain" description="Orn/DAP/Arg decarboxylase 2 N-terminal" evidence="7">
    <location>
        <begin position="25"/>
        <end position="275"/>
    </location>
</feature>
<name>A0ABP9HGV1_9ACTN</name>
<evidence type="ECO:0000256" key="4">
    <source>
        <dbReference type="ARBA" id="ARBA00023239"/>
    </source>
</evidence>
<evidence type="ECO:0000313" key="9">
    <source>
        <dbReference type="Proteomes" id="UP001500610"/>
    </source>
</evidence>
<comment type="similarity">
    <text evidence="5">Belongs to the Orn/Lys/Arg decarboxylase class-II family.</text>
</comment>
<comment type="caution">
    <text evidence="8">The sequence shown here is derived from an EMBL/GenBank/DDBJ whole genome shotgun (WGS) entry which is preliminary data.</text>
</comment>
<evidence type="ECO:0000256" key="3">
    <source>
        <dbReference type="ARBA" id="ARBA00022898"/>
    </source>
</evidence>
<feature type="domain" description="Orn/DAP/Arg decarboxylase 2 C-terminal" evidence="6">
    <location>
        <begin position="16"/>
        <end position="364"/>
    </location>
</feature>
<dbReference type="InterPro" id="IPR022644">
    <property type="entry name" value="De-COase2_N"/>
</dbReference>